<dbReference type="Proteomes" id="UP001319104">
    <property type="component" value="Unassembled WGS sequence"/>
</dbReference>
<reference evidence="3 4" key="1">
    <citation type="submission" date="2021-05" db="EMBL/GenBank/DDBJ databases">
        <authorList>
            <person name="Zhang Z.D."/>
            <person name="Osman G."/>
        </authorList>
    </citation>
    <scope>NUCLEOTIDE SEQUENCE [LARGE SCALE GENOMIC DNA]</scope>
    <source>
        <strain evidence="3 4">KCTC 32217</strain>
    </source>
</reference>
<gene>
    <name evidence="3" type="ORF">KI659_07545</name>
</gene>
<proteinExistence type="predicted"/>
<evidence type="ECO:0000313" key="4">
    <source>
        <dbReference type="Proteomes" id="UP001319104"/>
    </source>
</evidence>
<dbReference type="AlphaFoldDB" id="A0AAP2G4B3"/>
<organism evidence="3 4">
    <name type="scientific">Litoribacter ruber</name>
    <dbReference type="NCBI Taxonomy" id="702568"/>
    <lineage>
        <taxon>Bacteria</taxon>
        <taxon>Pseudomonadati</taxon>
        <taxon>Bacteroidota</taxon>
        <taxon>Cytophagia</taxon>
        <taxon>Cytophagales</taxon>
        <taxon>Cyclobacteriaceae</taxon>
        <taxon>Litoribacter</taxon>
    </lineage>
</organism>
<evidence type="ECO:0000259" key="2">
    <source>
        <dbReference type="Pfam" id="PF20432"/>
    </source>
</evidence>
<dbReference type="Pfam" id="PF09722">
    <property type="entry name" value="Xre_MbcA_ParS_C"/>
    <property type="match status" value="1"/>
</dbReference>
<dbReference type="Pfam" id="PF20432">
    <property type="entry name" value="Xre-like-HTH"/>
    <property type="match status" value="1"/>
</dbReference>
<protein>
    <submittedName>
        <fullName evidence="3">DUF2384 domain-containing protein</fullName>
    </submittedName>
</protein>
<feature type="domain" description="Antitoxin Xre/MbcA/ParS-like toxin-binding" evidence="1">
    <location>
        <begin position="76"/>
        <end position="124"/>
    </location>
</feature>
<keyword evidence="4" id="KW-1185">Reference proteome</keyword>
<sequence length="127" mass="14434">MGIVNDFQVMYEVDRGVSISRFDMLLESSGLQKQVLAGLMGLDPRTIDNYRKANKRFGALEGELLLKLYGLFEFGQEVFEGKDAFLQYLSSPSYAFREKRPLDMLNTFTGVELVSRDLHKIAHGYVA</sequence>
<dbReference type="RefSeq" id="WP_213944742.1">
    <property type="nucleotide sequence ID" value="NZ_JAHCMY010000003.1"/>
</dbReference>
<accession>A0AAP2G4B3</accession>
<dbReference type="GO" id="GO:0003677">
    <property type="term" value="F:DNA binding"/>
    <property type="evidence" value="ECO:0007669"/>
    <property type="project" value="InterPro"/>
</dbReference>
<feature type="domain" description="Antitoxin Xre-like helix-turn-helix" evidence="2">
    <location>
        <begin position="13"/>
        <end position="68"/>
    </location>
</feature>
<dbReference type="InterPro" id="IPR024467">
    <property type="entry name" value="Xre/MbcA/ParS-like_toxin-bd"/>
</dbReference>
<name>A0AAP2G4B3_9BACT</name>
<dbReference type="InterPro" id="IPR046847">
    <property type="entry name" value="Xre-like_HTH"/>
</dbReference>
<evidence type="ECO:0000259" key="1">
    <source>
        <dbReference type="Pfam" id="PF09722"/>
    </source>
</evidence>
<comment type="caution">
    <text evidence="3">The sequence shown here is derived from an EMBL/GenBank/DDBJ whole genome shotgun (WGS) entry which is preliminary data.</text>
</comment>
<evidence type="ECO:0000313" key="3">
    <source>
        <dbReference type="EMBL" id="MBS9523866.1"/>
    </source>
</evidence>
<dbReference type="EMBL" id="JAHCMY010000003">
    <property type="protein sequence ID" value="MBS9523866.1"/>
    <property type="molecule type" value="Genomic_DNA"/>
</dbReference>